<feature type="compositionally biased region" description="Low complexity" evidence="1">
    <location>
        <begin position="359"/>
        <end position="369"/>
    </location>
</feature>
<name>A0AB34INJ8_PRYPA</name>
<evidence type="ECO:0000313" key="2">
    <source>
        <dbReference type="EMBL" id="KAL1503118.1"/>
    </source>
</evidence>
<proteinExistence type="predicted"/>
<evidence type="ECO:0000256" key="1">
    <source>
        <dbReference type="SAM" id="MobiDB-lite"/>
    </source>
</evidence>
<feature type="compositionally biased region" description="Basic and acidic residues" evidence="1">
    <location>
        <begin position="394"/>
        <end position="405"/>
    </location>
</feature>
<sequence length="508" mass="55445">MSEGWLWWRPVHAPAVHGWVQLLRQPFETEDHAIEAECRRMHSIGARQLQRLVARGVEVELAFECGVVYNPPEPGDERLWAIEYFKERMVDFVSGEDDLLARILEVEAMLRTHARETPDPRLPSRPALAPPPAAALSLRKPPLPSPSPSSTSSADSSANPIGDEAPPSLERCSSLHTASAPDLQPDDASERTELCDPKPFDGAEEWSWRYNSVAPRGLVADASPPPPLLPDEYLRTRMERADALERVGLWRLASEETAAALVLCKQHHDNQIRLGAGRLIARLLEDATRRYAARRRAGRDHITASDSPSELDITGKLLLQEDTRRAQQEHSEVNIWLGLPRFAGDPCLIRLEVTSSPATAAATPPSAATLSVDDHGVPGGRGEEGSERSVSVDSVREEVMPREEMASAVSSGSRVGCPPGCSNSMLRSTFLSSPGDAHLAAQRAHSHQYSSAGACDESTEQFRSEEAAESRGPEQANSPSACMQSRSSKVRVQSLGERKSQLGETPSD</sequence>
<feature type="region of interest" description="Disordered" evidence="1">
    <location>
        <begin position="115"/>
        <end position="198"/>
    </location>
</feature>
<feature type="compositionally biased region" description="Basic and acidic residues" evidence="1">
    <location>
        <begin position="188"/>
        <end position="198"/>
    </location>
</feature>
<accession>A0AB34INJ8</accession>
<gene>
    <name evidence="2" type="ORF">AB1Y20_011181</name>
</gene>
<reference evidence="2 3" key="1">
    <citation type="journal article" date="2024" name="Science">
        <title>Giant polyketide synthase enzymes in the biosynthesis of giant marine polyether toxins.</title>
        <authorList>
            <person name="Fallon T.R."/>
            <person name="Shende V.V."/>
            <person name="Wierzbicki I.H."/>
            <person name="Pendleton A.L."/>
            <person name="Watervoot N.F."/>
            <person name="Auber R.P."/>
            <person name="Gonzalez D.J."/>
            <person name="Wisecaver J.H."/>
            <person name="Moore B.S."/>
        </authorList>
    </citation>
    <scope>NUCLEOTIDE SEQUENCE [LARGE SCALE GENOMIC DNA]</scope>
    <source>
        <strain evidence="2 3">12B1</strain>
    </source>
</reference>
<feature type="compositionally biased region" description="Low complexity" evidence="1">
    <location>
        <begin position="148"/>
        <end position="158"/>
    </location>
</feature>
<dbReference type="AlphaFoldDB" id="A0AB34INJ8"/>
<feature type="compositionally biased region" description="Pro residues" evidence="1">
    <location>
        <begin position="120"/>
        <end position="133"/>
    </location>
</feature>
<evidence type="ECO:0000313" key="3">
    <source>
        <dbReference type="Proteomes" id="UP001515480"/>
    </source>
</evidence>
<comment type="caution">
    <text evidence="2">The sequence shown here is derived from an EMBL/GenBank/DDBJ whole genome shotgun (WGS) entry which is preliminary data.</text>
</comment>
<feature type="region of interest" description="Disordered" evidence="1">
    <location>
        <begin position="359"/>
        <end position="417"/>
    </location>
</feature>
<feature type="region of interest" description="Disordered" evidence="1">
    <location>
        <begin position="441"/>
        <end position="508"/>
    </location>
</feature>
<feature type="compositionally biased region" description="Polar residues" evidence="1">
    <location>
        <begin position="475"/>
        <end position="491"/>
    </location>
</feature>
<dbReference type="Proteomes" id="UP001515480">
    <property type="component" value="Unassembled WGS sequence"/>
</dbReference>
<protein>
    <submittedName>
        <fullName evidence="2">Uncharacterized protein</fullName>
    </submittedName>
</protein>
<keyword evidence="3" id="KW-1185">Reference proteome</keyword>
<dbReference type="EMBL" id="JBGBPQ010000022">
    <property type="protein sequence ID" value="KAL1503118.1"/>
    <property type="molecule type" value="Genomic_DNA"/>
</dbReference>
<feature type="compositionally biased region" description="Basic and acidic residues" evidence="1">
    <location>
        <begin position="460"/>
        <end position="472"/>
    </location>
</feature>
<feature type="compositionally biased region" description="Basic and acidic residues" evidence="1">
    <location>
        <begin position="372"/>
        <end position="387"/>
    </location>
</feature>
<organism evidence="2 3">
    <name type="scientific">Prymnesium parvum</name>
    <name type="common">Toxic golden alga</name>
    <dbReference type="NCBI Taxonomy" id="97485"/>
    <lineage>
        <taxon>Eukaryota</taxon>
        <taxon>Haptista</taxon>
        <taxon>Haptophyta</taxon>
        <taxon>Prymnesiophyceae</taxon>
        <taxon>Prymnesiales</taxon>
        <taxon>Prymnesiaceae</taxon>
        <taxon>Prymnesium</taxon>
    </lineage>
</organism>